<accession>A0ABY4X6F0</accession>
<dbReference type="InterPro" id="IPR013783">
    <property type="entry name" value="Ig-like_fold"/>
</dbReference>
<dbReference type="Gene3D" id="3.90.930.1">
    <property type="match status" value="1"/>
</dbReference>
<dbReference type="Pfam" id="PF14099">
    <property type="entry name" value="Polysacc_lyase"/>
    <property type="match status" value="1"/>
</dbReference>
<dbReference type="EMBL" id="CP084930">
    <property type="protein sequence ID" value="USI72456.1"/>
    <property type="molecule type" value="Genomic_DNA"/>
</dbReference>
<dbReference type="Proteomes" id="UP001056937">
    <property type="component" value="Chromosome 1"/>
</dbReference>
<dbReference type="SUPFAM" id="SSF51120">
    <property type="entry name" value="beta-Roll"/>
    <property type="match status" value="1"/>
</dbReference>
<dbReference type="InterPro" id="IPR018511">
    <property type="entry name" value="Hemolysin-typ_Ca-bd_CS"/>
</dbReference>
<dbReference type="PROSITE" id="PS00330">
    <property type="entry name" value="HEMOLYSIN_CALCIUM"/>
    <property type="match status" value="1"/>
</dbReference>
<evidence type="ECO:0000313" key="1">
    <source>
        <dbReference type="EMBL" id="USI72456.1"/>
    </source>
</evidence>
<dbReference type="PRINTS" id="PR00313">
    <property type="entry name" value="CABNDNGRPT"/>
</dbReference>
<reference evidence="1" key="1">
    <citation type="journal article" date="2022" name="Toxins">
        <title>Genomic Analysis of Sphingopyxis sp. USTB-05 for Biodegrading Cyanobacterial Hepatotoxins.</title>
        <authorList>
            <person name="Liu C."/>
            <person name="Xu Q."/>
            <person name="Zhao Z."/>
            <person name="Zhang H."/>
            <person name="Liu X."/>
            <person name="Yin C."/>
            <person name="Liu Y."/>
            <person name="Yan H."/>
        </authorList>
    </citation>
    <scope>NUCLEOTIDE SEQUENCE</scope>
    <source>
        <strain evidence="1">NBD5</strain>
    </source>
</reference>
<dbReference type="GO" id="GO:0016829">
    <property type="term" value="F:lyase activity"/>
    <property type="evidence" value="ECO:0007669"/>
    <property type="project" value="UniProtKB-KW"/>
</dbReference>
<dbReference type="InterPro" id="IPR011049">
    <property type="entry name" value="Serralysin-like_metalloprot_C"/>
</dbReference>
<dbReference type="InterPro" id="IPR025975">
    <property type="entry name" value="Polysacc_lyase"/>
</dbReference>
<evidence type="ECO:0000313" key="2">
    <source>
        <dbReference type="Proteomes" id="UP001056937"/>
    </source>
</evidence>
<dbReference type="InterPro" id="IPR001343">
    <property type="entry name" value="Hemolysn_Ca-bd"/>
</dbReference>
<dbReference type="Pfam" id="PF00353">
    <property type="entry name" value="HemolysinCabind"/>
    <property type="match status" value="1"/>
</dbReference>
<dbReference type="NCBIfam" id="TIGR01643">
    <property type="entry name" value="YD_repeat_2x"/>
    <property type="match status" value="1"/>
</dbReference>
<dbReference type="Gene3D" id="2.60.40.10">
    <property type="entry name" value="Immunoglobulins"/>
    <property type="match status" value="2"/>
</dbReference>
<sequence>MATKPVYTVSQWNANLTGYYSIDMAGYLFSYQGAAQSYAMSAPDANTVRFELHQGDNNWWDASVGHNVGRVELATRDNVALNGTPLHVSYGFTLEKGPPNTASWVVLGQLHQDLDSVGPGPPPFAIGLNGEKMTVIVRYTGADGKQVEKTIFSDPYDIDRGHQYQFDIKAITDPSGKVGRIVVTRDGVTIADYSGQIGDPSMKGVYWAEGIYRDGNATETIAADYSNLKISTGSDVSIPSASDFIAAPTLAVSTVVEQLPQTNAVNALLAQAKLVTSAAPAAAAAGSYSVTLTGTAKANAVVNVYEGKTLIGTAKADAQGHVSLTVQTSGAGTHNIYSTAVDDSGRAGVTSQAMHVVIGTAASIASQFDTLSKDTGLGAVVITDTPVINVSNSVDLSRYLHATDFLAKIQGTVLLKLTETVAGSGYDQQVRTYDASGTLLEMQRFSAGRLTMDQTYSGTETVTHNYAADGTSSIIHNVAGKTVTADNFGANGIETSRQVYFTDGGKQYVYFDATGTVNKTITYPAAGGRIENSYGLTGKTYVSQTIVYDAAGKLLSQGRFDAAGHLVWASDATGANTTYTYDASGTLNNYRMNKADGSYSITTFGADGSTVLSTKYYTNKNVLTGTDTGNPAPAAAAPVLAALAKEAAIEASTQPVAMTPALDSLAPTLAAAVTSQDNGVATVTFTGTGHIGATVTIMDGNTVVGTTVVDGTGKLAEIIQISGAGQHNFTAVMADAAGHTGVSNAASVVVKAAAPVISQPDSVAVKAPAVHVFATMADLQMSLKTDAVSGDASALLKLDQTITNQSYDHQVQTFDHLGNRLQIERYSGATKTMDELDHGNIQVTHNTKADGSYTVTRTIDGTLVGSTSYDANGQVTETTIKYQDGSTRDVFSTSTGAVTSSTFYASDGTRAETTLGITGRDYAQQTLERSANGTLIYGMRADAAGHVLTAMDYVHGLTASYQYDASGTATGYRLTNADGSYSVTRFGSDGHSVVSTSSYTAKGALTGTSQADPGADLLAHVTAVAASTHSEIGNSFTGTTGDDKLVAGSAASLLDGGLGNDTLIGGAGNDLLMGGRGSDVMTGGGGNNVFWFGLGDTAADTKLADRITDFHQGDKIDVSTMANAISGHAGFTFLGTDAFNGVAGAVHVVDIDGNSFVQGDLNGDKVADFSIRLDGHHSLAATDFLF</sequence>
<name>A0ABY4X6F0_9SPHN</name>
<organism evidence="1 2">
    <name type="scientific">Sphingomonas morindae</name>
    <dbReference type="NCBI Taxonomy" id="1541170"/>
    <lineage>
        <taxon>Bacteria</taxon>
        <taxon>Pseudomonadati</taxon>
        <taxon>Pseudomonadota</taxon>
        <taxon>Alphaproteobacteria</taxon>
        <taxon>Sphingomonadales</taxon>
        <taxon>Sphingomonadaceae</taxon>
        <taxon>Sphingomonas</taxon>
    </lineage>
</organism>
<gene>
    <name evidence="1" type="ORF">LHA26_14335</name>
</gene>
<keyword evidence="1" id="KW-0456">Lyase</keyword>
<protein>
    <submittedName>
        <fullName evidence="1">Heparin lyase I family protein</fullName>
    </submittedName>
</protein>
<proteinExistence type="predicted"/>
<dbReference type="RefSeq" id="WP_252166265.1">
    <property type="nucleotide sequence ID" value="NZ_CP084930.1"/>
</dbReference>
<dbReference type="Gene3D" id="2.150.10.10">
    <property type="entry name" value="Serralysin-like metalloprotease, C-terminal"/>
    <property type="match status" value="1"/>
</dbReference>
<dbReference type="InterPro" id="IPR006530">
    <property type="entry name" value="YD"/>
</dbReference>
<keyword evidence="2" id="KW-1185">Reference proteome</keyword>